<accession>A0A2M7BEU7</accession>
<comment type="caution">
    <text evidence="1">The sequence shown here is derived from an EMBL/GenBank/DDBJ whole genome shotgun (WGS) entry which is preliminary data.</text>
</comment>
<evidence type="ECO:0000313" key="2">
    <source>
        <dbReference type="Proteomes" id="UP000230399"/>
    </source>
</evidence>
<evidence type="ECO:0000313" key="1">
    <source>
        <dbReference type="EMBL" id="PIV01604.1"/>
    </source>
</evidence>
<dbReference type="AlphaFoldDB" id="A0A2M7BEU7"/>
<sequence length="79" mass="8523">MPSSLNLLLSLALVYSTNPPVSVCGTGIKHSCRDLTRVKAGSLRTFSWKLKITKFPSKISGSSSPLDLNVSTDFPIKTI</sequence>
<protein>
    <submittedName>
        <fullName evidence="1">Uncharacterized protein</fullName>
    </submittedName>
</protein>
<name>A0A2M7BEU7_9BACT</name>
<dbReference type="EMBL" id="PEVD01000020">
    <property type="protein sequence ID" value="PIV01604.1"/>
    <property type="molecule type" value="Genomic_DNA"/>
</dbReference>
<reference evidence="2" key="1">
    <citation type="submission" date="2017-09" db="EMBL/GenBank/DDBJ databases">
        <title>Depth-based differentiation of microbial function through sediment-hosted aquifers and enrichment of novel symbionts in the deep terrestrial subsurface.</title>
        <authorList>
            <person name="Probst A.J."/>
            <person name="Ladd B."/>
            <person name="Jarett J.K."/>
            <person name="Geller-Mcgrath D.E."/>
            <person name="Sieber C.M.K."/>
            <person name="Emerson J.B."/>
            <person name="Anantharaman K."/>
            <person name="Thomas B.C."/>
            <person name="Malmstrom R."/>
            <person name="Stieglmeier M."/>
            <person name="Klingl A."/>
            <person name="Woyke T."/>
            <person name="Ryan C.M."/>
            <person name="Banfield J.F."/>
        </authorList>
    </citation>
    <scope>NUCLEOTIDE SEQUENCE [LARGE SCALE GENOMIC DNA]</scope>
</reference>
<gene>
    <name evidence="1" type="ORF">COS55_01540</name>
</gene>
<dbReference type="Proteomes" id="UP000230399">
    <property type="component" value="Unassembled WGS sequence"/>
</dbReference>
<proteinExistence type="predicted"/>
<organism evidence="1 2">
    <name type="scientific">Candidatus Shapirobacteria bacterium CG03_land_8_20_14_0_80_40_19</name>
    <dbReference type="NCBI Taxonomy" id="1974880"/>
    <lineage>
        <taxon>Bacteria</taxon>
        <taxon>Candidatus Shapironibacteriota</taxon>
    </lineage>
</organism>